<proteinExistence type="predicted"/>
<dbReference type="EMBL" id="JAAOZC010000011">
    <property type="protein sequence ID" value="NIJ09485.1"/>
    <property type="molecule type" value="Genomic_DNA"/>
</dbReference>
<sequence length="343" mass="36541">MRLKGRQARFLLTILACWTMTRAYLLWPATVAAVRGFAVSAAPTPAFETFATAPPFEPAARGIGVVTAMRTLDWAHGVNAARLWLLQQGGGEALSTEHALRRATFAYLPPAEDREEAPPSPFAPVPLFPQQRGTASRIEAQAYFFWRPGAGTPGLAERAELGGSQFAARIAVPLSRDFAAAARVYAPLEHGGAETAFGIDWHPLPGRPLRISVERRQRLDRLGRSAWSAYAAGGFWRGGGPGSAQIDGYAQAGVVGTQRRDLFIDGALRIGYRLPTPKTAITLGAGLWGAAQPQVARLDAGPRMAIVLPIDHHNVTLAIDGRFRLAGHAAPGSGAALTLGADF</sequence>
<evidence type="ECO:0000313" key="1">
    <source>
        <dbReference type="EMBL" id="NIJ09485.1"/>
    </source>
</evidence>
<dbReference type="RefSeq" id="WP_167075143.1">
    <property type="nucleotide sequence ID" value="NZ_JAAOZC010000011.1"/>
</dbReference>
<evidence type="ECO:0000313" key="2">
    <source>
        <dbReference type="Proteomes" id="UP000727456"/>
    </source>
</evidence>
<comment type="caution">
    <text evidence="1">The sequence shown here is derived from an EMBL/GenBank/DDBJ whole genome shotgun (WGS) entry which is preliminary data.</text>
</comment>
<organism evidence="1 2">
    <name type="scientific">Sphingomonas vulcanisoli</name>
    <dbReference type="NCBI Taxonomy" id="1658060"/>
    <lineage>
        <taxon>Bacteria</taxon>
        <taxon>Pseudomonadati</taxon>
        <taxon>Pseudomonadota</taxon>
        <taxon>Alphaproteobacteria</taxon>
        <taxon>Sphingomonadales</taxon>
        <taxon>Sphingomonadaceae</taxon>
        <taxon>Sphingomonas</taxon>
    </lineage>
</organism>
<dbReference type="Proteomes" id="UP000727456">
    <property type="component" value="Unassembled WGS sequence"/>
</dbReference>
<accession>A0ABX0TYK4</accession>
<evidence type="ECO:0008006" key="3">
    <source>
        <dbReference type="Google" id="ProtNLM"/>
    </source>
</evidence>
<gene>
    <name evidence="1" type="ORF">FHS31_003117</name>
</gene>
<protein>
    <recommendedName>
        <fullName evidence="3">Transporter</fullName>
    </recommendedName>
</protein>
<reference evidence="1 2" key="1">
    <citation type="submission" date="2020-03" db="EMBL/GenBank/DDBJ databases">
        <title>Genomic Encyclopedia of Type Strains, Phase III (KMG-III): the genomes of soil and plant-associated and newly described type strains.</title>
        <authorList>
            <person name="Whitman W."/>
        </authorList>
    </citation>
    <scope>NUCLEOTIDE SEQUENCE [LARGE SCALE GENOMIC DNA]</scope>
    <source>
        <strain evidence="1 2">CECT 8804</strain>
    </source>
</reference>
<name>A0ABX0TYK4_9SPHN</name>
<keyword evidence="2" id="KW-1185">Reference proteome</keyword>